<dbReference type="SMART" id="SM01043">
    <property type="entry name" value="BTAD"/>
    <property type="match status" value="1"/>
</dbReference>
<accession>A0ABS1WYF7</accession>
<dbReference type="SUPFAM" id="SSF46894">
    <property type="entry name" value="C-terminal effector domain of the bipartite response regulators"/>
    <property type="match status" value="1"/>
</dbReference>
<evidence type="ECO:0000313" key="7">
    <source>
        <dbReference type="Proteomes" id="UP000661077"/>
    </source>
</evidence>
<comment type="similarity">
    <text evidence="1">Belongs to the AfsR/DnrI/RedD regulatory family.</text>
</comment>
<feature type="repeat" description="TPR" evidence="3">
    <location>
        <begin position="974"/>
        <end position="1007"/>
    </location>
</feature>
<dbReference type="Gene3D" id="1.25.40.10">
    <property type="entry name" value="Tetratricopeptide repeat domain"/>
    <property type="match status" value="2"/>
</dbReference>
<dbReference type="SMART" id="SM00862">
    <property type="entry name" value="Trans_reg_C"/>
    <property type="match status" value="1"/>
</dbReference>
<gene>
    <name evidence="6" type="ORF">JM946_14850</name>
</gene>
<evidence type="ECO:0000259" key="4">
    <source>
        <dbReference type="SMART" id="SM00862"/>
    </source>
</evidence>
<dbReference type="Gene3D" id="1.10.10.10">
    <property type="entry name" value="Winged helix-like DNA-binding domain superfamily/Winged helix DNA-binding domain"/>
    <property type="match status" value="1"/>
</dbReference>
<dbReference type="Pfam" id="PF00486">
    <property type="entry name" value="Trans_reg_C"/>
    <property type="match status" value="1"/>
</dbReference>
<comment type="caution">
    <text evidence="6">The sequence shown here is derived from an EMBL/GenBank/DDBJ whole genome shotgun (WGS) entry which is preliminary data.</text>
</comment>
<keyword evidence="7" id="KW-1185">Reference proteome</keyword>
<dbReference type="InterPro" id="IPR019734">
    <property type="entry name" value="TPR_rpt"/>
</dbReference>
<dbReference type="InterPro" id="IPR051677">
    <property type="entry name" value="AfsR-DnrI-RedD_regulator"/>
</dbReference>
<dbReference type="Proteomes" id="UP000661077">
    <property type="component" value="Unassembled WGS sequence"/>
</dbReference>
<evidence type="ECO:0000256" key="1">
    <source>
        <dbReference type="ARBA" id="ARBA00005820"/>
    </source>
</evidence>
<dbReference type="InterPro" id="IPR001867">
    <property type="entry name" value="OmpR/PhoB-type_DNA-bd"/>
</dbReference>
<dbReference type="InterPro" id="IPR011990">
    <property type="entry name" value="TPR-like_helical_dom_sf"/>
</dbReference>
<organism evidence="6 7">
    <name type="scientific">Steroidobacter gossypii</name>
    <dbReference type="NCBI Taxonomy" id="2805490"/>
    <lineage>
        <taxon>Bacteria</taxon>
        <taxon>Pseudomonadati</taxon>
        <taxon>Pseudomonadota</taxon>
        <taxon>Gammaproteobacteria</taxon>
        <taxon>Steroidobacterales</taxon>
        <taxon>Steroidobacteraceae</taxon>
        <taxon>Steroidobacter</taxon>
    </lineage>
</organism>
<dbReference type="InterPro" id="IPR059106">
    <property type="entry name" value="WHD_MalT"/>
</dbReference>
<dbReference type="InterPro" id="IPR016032">
    <property type="entry name" value="Sig_transdc_resp-reg_C-effctor"/>
</dbReference>
<evidence type="ECO:0000256" key="2">
    <source>
        <dbReference type="ARBA" id="ARBA00023125"/>
    </source>
</evidence>
<dbReference type="RefSeq" id="WP_203168080.1">
    <property type="nucleotide sequence ID" value="NZ_JAEVLS010000003.1"/>
</dbReference>
<proteinExistence type="inferred from homology"/>
<dbReference type="InterPro" id="IPR036388">
    <property type="entry name" value="WH-like_DNA-bd_sf"/>
</dbReference>
<dbReference type="Pfam" id="PF03704">
    <property type="entry name" value="BTAD"/>
    <property type="match status" value="1"/>
</dbReference>
<name>A0ABS1WYF7_9GAMM</name>
<evidence type="ECO:0000259" key="5">
    <source>
        <dbReference type="SMART" id="SM01043"/>
    </source>
</evidence>
<dbReference type="EMBL" id="JAEVLS010000003">
    <property type="protein sequence ID" value="MBM0106009.1"/>
    <property type="molecule type" value="Genomic_DNA"/>
</dbReference>
<dbReference type="PANTHER" id="PTHR35807">
    <property type="entry name" value="TRANSCRIPTIONAL REGULATOR REDD-RELATED"/>
    <property type="match status" value="1"/>
</dbReference>
<dbReference type="InterPro" id="IPR005158">
    <property type="entry name" value="BTAD"/>
</dbReference>
<protein>
    <submittedName>
        <fullName evidence="6">Winged helix-turn-helix domain-containing protein</fullName>
    </submittedName>
</protein>
<feature type="domain" description="Bacterial transcriptional activator" evidence="5">
    <location>
        <begin position="922"/>
        <end position="1058"/>
    </location>
</feature>
<reference evidence="6 7" key="1">
    <citation type="journal article" date="2021" name="Int. J. Syst. Evol. Microbiol.">
        <title>Steroidobacter gossypii sp. nov., isolated from soil of cotton cropping field.</title>
        <authorList>
            <person name="Huang R."/>
            <person name="Yang S."/>
            <person name="Zhen C."/>
            <person name="Liu W."/>
        </authorList>
    </citation>
    <scope>NUCLEOTIDE SEQUENCE [LARGE SCALE GENOMIC DNA]</scope>
    <source>
        <strain evidence="6 7">S1-65</strain>
    </source>
</reference>
<dbReference type="InterPro" id="IPR027417">
    <property type="entry name" value="P-loop_NTPase"/>
</dbReference>
<dbReference type="PROSITE" id="PS50005">
    <property type="entry name" value="TPR"/>
    <property type="match status" value="1"/>
</dbReference>
<keyword evidence="3" id="KW-0802">TPR repeat</keyword>
<feature type="domain" description="OmpR/PhoB-type" evidence="4">
    <location>
        <begin position="839"/>
        <end position="915"/>
    </location>
</feature>
<dbReference type="SUPFAM" id="SSF52540">
    <property type="entry name" value="P-loop containing nucleoside triphosphate hydrolases"/>
    <property type="match status" value="1"/>
</dbReference>
<keyword evidence="2" id="KW-0238">DNA-binding</keyword>
<evidence type="ECO:0000313" key="6">
    <source>
        <dbReference type="EMBL" id="MBM0106009.1"/>
    </source>
</evidence>
<evidence type="ECO:0000256" key="3">
    <source>
        <dbReference type="PROSITE-ProRule" id="PRU00339"/>
    </source>
</evidence>
<dbReference type="SUPFAM" id="SSF48452">
    <property type="entry name" value="TPR-like"/>
    <property type="match status" value="2"/>
</dbReference>
<dbReference type="Pfam" id="PF25873">
    <property type="entry name" value="WHD_MalT"/>
    <property type="match status" value="1"/>
</dbReference>
<dbReference type="Gene3D" id="3.40.50.300">
    <property type="entry name" value="P-loop containing nucleotide triphosphate hydrolases"/>
    <property type="match status" value="1"/>
</dbReference>
<sequence length="1066" mass="119242">MSAGQDALLVKLTPPATEGVYPRRRLMKELDRLRTRAAVWVTAPGGSGKTTLVASYLKERRLRCAWYQVDAGDADLPSFFHHLALAVRRASPRHRRSLPQLTPEYLADVETFARWFFREIGRRLKSSTPLVLDDVQEAGPGEALHRVLRICVEELSGLVPLIFISRADPPSSLARLRLNGRLRCLDWNALKLREDESRALVKLMAGDVAARSNVSRLHRQCDGWVAGLILLLGGASSEPTVEEGKLDWSSAQPLFDYFASEILAHRTPEVREFLLLTALFPAFTASMAEALTGRAGASELLEELVSQHHFTERHGQTQRTYRYHPLFRDFLREQGARLWNETGRSKRLVAAATILENAAQLEHAQLLYLEIRDHEAAARVILAQAPALVAAGRLGVLRNSISQLPASVLENHPWLRYWRGVCHLVSDLAAARADFEFAYRAFRDGGDAQGSYLAWAGVVDSFVFLWGEYIQLRGWIAEFEKLRRDFPKYPSRAVEERAIYAIFTAHVFAAPEWDSIGKWVSRAERVAREAEDPSLRIMTVASLALYYPWVGELQRFETLTRTTRDLARSDTATPFARLSLLSMQSRTALLYGDVTSARAFAEEATALAESSGVHIMDRSNCAGLVYACAHLADLDAARVVLERYRGLIAPGMHLEEALWTYLASFVELLDGRLQEAEARGRHAVRLARQCEVPFAVVVCSLHLVRVLARAGRHDEAEALIEEILPVARAIRSHLFECECALSYAWSAGRKGDIASCLKHLRRGLSVAQRHGLKSFIATDPNWLAELCAIALEHDIQVATAREMIRVGGLAPPADGSASAAWPWPVRIRTLGMFDLRVHDEPVRFAAKAQKRPLELLRALIALGGRAVPEEQLTELLWPESDGDAAHRVFDTTVHRLRKVLGSERAVIVAGGTLTLDAQLVWVDAWAFERAMARSESADPKLLERAVSLYSGAFLGTESAPWTVPMRERLRSMFLRAVEQLGAMHEARGRLQDAIQCYRRGIEADPLAEALYGRLMICYEQLDRHSEGLATFERLRAVLSSQLGVKPSARTRELQERLRRSAQLTAR</sequence>